<proteinExistence type="predicted"/>
<keyword evidence="2" id="KW-1185">Reference proteome</keyword>
<dbReference type="AlphaFoldDB" id="A0A6P8YWG7"/>
<evidence type="ECO:0000313" key="3">
    <source>
        <dbReference type="RefSeq" id="XP_034238525.1"/>
    </source>
</evidence>
<feature type="chain" id="PRO_5044654835" evidence="1">
    <location>
        <begin position="23"/>
        <end position="197"/>
    </location>
</feature>
<dbReference type="RefSeq" id="XP_034238526.1">
    <property type="nucleotide sequence ID" value="XM_034382635.1"/>
</dbReference>
<keyword evidence="1" id="KW-0732">Signal</keyword>
<dbReference type="OrthoDB" id="7424700at2759"/>
<dbReference type="RefSeq" id="XP_034238525.1">
    <property type="nucleotide sequence ID" value="XM_034382634.1"/>
</dbReference>
<organism evidence="5">
    <name type="scientific">Thrips palmi</name>
    <name type="common">Melon thrips</name>
    <dbReference type="NCBI Taxonomy" id="161013"/>
    <lineage>
        <taxon>Eukaryota</taxon>
        <taxon>Metazoa</taxon>
        <taxon>Ecdysozoa</taxon>
        <taxon>Arthropoda</taxon>
        <taxon>Hexapoda</taxon>
        <taxon>Insecta</taxon>
        <taxon>Pterygota</taxon>
        <taxon>Neoptera</taxon>
        <taxon>Paraneoptera</taxon>
        <taxon>Thysanoptera</taxon>
        <taxon>Terebrantia</taxon>
        <taxon>Thripoidea</taxon>
        <taxon>Thripidae</taxon>
        <taxon>Thrips</taxon>
    </lineage>
</organism>
<accession>A0A6P8YWG7</accession>
<gene>
    <name evidence="3 4 5" type="primary">LOC117643643</name>
</gene>
<evidence type="ECO:0000256" key="1">
    <source>
        <dbReference type="SAM" id="SignalP"/>
    </source>
</evidence>
<evidence type="ECO:0000313" key="5">
    <source>
        <dbReference type="RefSeq" id="XP_034238527.1"/>
    </source>
</evidence>
<sequence length="197" mass="22841">MLRRGSELVVVLIVTLWNQSFQKSIHNTAGPFRVIPRYVTHCPPALQPAQPLDFYVRQTRDRHDPDLWYYSGNFTTLFTWTNDHDVDINVASWSSRGGWKENAYIFRVKHYCSAFKTYVPQAWRKIMLAIHGDANADCPWPPGVYHVRNMSTDFRIGALPAFYYGKWRATLRLMENNYQDTLGCFVAYADTVPRGGL</sequence>
<protein>
    <submittedName>
        <fullName evidence="3 4">Uncharacterized protein LOC117643643</fullName>
    </submittedName>
</protein>
<dbReference type="GeneID" id="117643643"/>
<feature type="signal peptide" evidence="1">
    <location>
        <begin position="1"/>
        <end position="22"/>
    </location>
</feature>
<reference evidence="3 4" key="1">
    <citation type="submission" date="2025-04" db="UniProtKB">
        <authorList>
            <consortium name="RefSeq"/>
        </authorList>
    </citation>
    <scope>IDENTIFICATION</scope>
    <source>
        <tissue evidence="3 4">Total insect</tissue>
    </source>
</reference>
<dbReference type="Proteomes" id="UP000515158">
    <property type="component" value="Unplaced"/>
</dbReference>
<evidence type="ECO:0000313" key="4">
    <source>
        <dbReference type="RefSeq" id="XP_034238526.1"/>
    </source>
</evidence>
<dbReference type="KEGG" id="tpal:117643643"/>
<name>A0A6P8YWG7_THRPL</name>
<evidence type="ECO:0000313" key="2">
    <source>
        <dbReference type="Proteomes" id="UP000515158"/>
    </source>
</evidence>
<dbReference type="RefSeq" id="XP_034238527.1">
    <property type="nucleotide sequence ID" value="XM_034382636.1"/>
</dbReference>